<sequence>MVDMDKVAVASDSSDKTSDDAQREMTPVKSIASRFEGKHEQSLDTLKFRTLRDFFPEKQSARVGSEKPKFEAQTQPDNSLDNVRVGAEKAKFEAQLRWSKMLSPFSPLHTH</sequence>
<gene>
    <name evidence="1" type="ORF">PsorP6_009488</name>
</gene>
<accession>A0ACC0VZW8</accession>
<organism evidence="1 2">
    <name type="scientific">Peronosclerospora sorghi</name>
    <dbReference type="NCBI Taxonomy" id="230839"/>
    <lineage>
        <taxon>Eukaryota</taxon>
        <taxon>Sar</taxon>
        <taxon>Stramenopiles</taxon>
        <taxon>Oomycota</taxon>
        <taxon>Peronosporomycetes</taxon>
        <taxon>Peronosporales</taxon>
        <taxon>Peronosporaceae</taxon>
        <taxon>Peronosclerospora</taxon>
    </lineage>
</organism>
<keyword evidence="2" id="KW-1185">Reference proteome</keyword>
<protein>
    <submittedName>
        <fullName evidence="1">Uncharacterized protein</fullName>
    </submittedName>
</protein>
<comment type="caution">
    <text evidence="1">The sequence shown here is derived from an EMBL/GenBank/DDBJ whole genome shotgun (WGS) entry which is preliminary data.</text>
</comment>
<reference evidence="1 2" key="1">
    <citation type="journal article" date="2022" name="bioRxiv">
        <title>The genome of the oomycete Peronosclerospora sorghi, a cosmopolitan pathogen of maize and sorghum, is inflated with dispersed pseudogenes.</title>
        <authorList>
            <person name="Fletcher K."/>
            <person name="Martin F."/>
            <person name="Isakeit T."/>
            <person name="Cavanaugh K."/>
            <person name="Magill C."/>
            <person name="Michelmore R."/>
        </authorList>
    </citation>
    <scope>NUCLEOTIDE SEQUENCE [LARGE SCALE GENOMIC DNA]</scope>
    <source>
        <strain evidence="1">P6</strain>
    </source>
</reference>
<evidence type="ECO:0000313" key="2">
    <source>
        <dbReference type="Proteomes" id="UP001163321"/>
    </source>
</evidence>
<name>A0ACC0VZW8_9STRA</name>
<dbReference type="Proteomes" id="UP001163321">
    <property type="component" value="Chromosome 5"/>
</dbReference>
<evidence type="ECO:0000313" key="1">
    <source>
        <dbReference type="EMBL" id="KAI9911636.1"/>
    </source>
</evidence>
<dbReference type="EMBL" id="CM047584">
    <property type="protein sequence ID" value="KAI9911636.1"/>
    <property type="molecule type" value="Genomic_DNA"/>
</dbReference>
<proteinExistence type="predicted"/>